<dbReference type="Gene3D" id="3.40.50.410">
    <property type="entry name" value="von Willebrand factor, type A domain"/>
    <property type="match status" value="1"/>
</dbReference>
<dbReference type="NCBIfam" id="TIGR03436">
    <property type="entry name" value="acidobact_VWFA"/>
    <property type="match status" value="1"/>
</dbReference>
<keyword evidence="2" id="KW-0732">Signal</keyword>
<comment type="caution">
    <text evidence="3">The sequence shown here is derived from an EMBL/GenBank/DDBJ whole genome shotgun (WGS) entry which is preliminary data.</text>
</comment>
<sequence>MTVWRLIPPIALMGSLMAAGQVSPAQEADAPAQGISTINVRSTLVVVPALVKTKSGALVYTLTAKDFTLTDNGVEQKLTLEDDAGGQPLALLVVVETGGAGGRQLDNYRTLPAMLDGLLGGVPHKVGVVAFDGHPELVQKFTPHMDRVEIALNNLEAGDPKAATLDALAFAVKVLSVQPPEYRRAILLLSETIDHGSTTTLAEALRAVSDTNTVIYSAAFSSTRSDAKNEAKKFSQPDTPGPPGGCMAKDPEADPNIPENEVAKAFECLNILIPPIRAAKLAILAGIHGLSRNTPETVAHLTGGEYYKFDNVKSLEKDLATISNHIPNRYMLSFHPQSPQSGIHALELSLKDYPDLKVTARSSYWLEPENDGKP</sequence>
<organism evidence="3 4">
    <name type="scientific">Granulicella aggregans</name>
    <dbReference type="NCBI Taxonomy" id="474949"/>
    <lineage>
        <taxon>Bacteria</taxon>
        <taxon>Pseudomonadati</taxon>
        <taxon>Acidobacteriota</taxon>
        <taxon>Terriglobia</taxon>
        <taxon>Terriglobales</taxon>
        <taxon>Acidobacteriaceae</taxon>
        <taxon>Granulicella</taxon>
    </lineage>
</organism>
<dbReference type="EMBL" id="JACHIP010000006">
    <property type="protein sequence ID" value="MBB5059508.1"/>
    <property type="molecule type" value="Genomic_DNA"/>
</dbReference>
<name>A0A7W8E4X4_9BACT</name>
<feature type="chain" id="PRO_5030986972" evidence="2">
    <location>
        <begin position="19"/>
        <end position="374"/>
    </location>
</feature>
<keyword evidence="4" id="KW-1185">Reference proteome</keyword>
<gene>
    <name evidence="3" type="ORF">HDF16_004234</name>
</gene>
<dbReference type="CDD" id="cd00198">
    <property type="entry name" value="vWFA"/>
    <property type="match status" value="1"/>
</dbReference>
<reference evidence="3 4" key="1">
    <citation type="submission" date="2020-08" db="EMBL/GenBank/DDBJ databases">
        <title>Genomic Encyclopedia of Type Strains, Phase IV (KMG-V): Genome sequencing to study the core and pangenomes of soil and plant-associated prokaryotes.</title>
        <authorList>
            <person name="Whitman W."/>
        </authorList>
    </citation>
    <scope>NUCLEOTIDE SEQUENCE [LARGE SCALE GENOMIC DNA]</scope>
    <source>
        <strain evidence="3 4">M8UP14</strain>
    </source>
</reference>
<dbReference type="Proteomes" id="UP000540989">
    <property type="component" value="Unassembled WGS sequence"/>
</dbReference>
<evidence type="ECO:0000313" key="3">
    <source>
        <dbReference type="EMBL" id="MBB5059508.1"/>
    </source>
</evidence>
<dbReference type="InterPro" id="IPR017802">
    <property type="entry name" value="VWFA-rel_acidobac-type"/>
</dbReference>
<dbReference type="SUPFAM" id="SSF53300">
    <property type="entry name" value="vWA-like"/>
    <property type="match status" value="1"/>
</dbReference>
<feature type="region of interest" description="Disordered" evidence="1">
    <location>
        <begin position="227"/>
        <end position="250"/>
    </location>
</feature>
<evidence type="ECO:0000256" key="2">
    <source>
        <dbReference type="SAM" id="SignalP"/>
    </source>
</evidence>
<dbReference type="AlphaFoldDB" id="A0A7W8E4X4"/>
<accession>A0A7W8E4X4</accession>
<protein>
    <submittedName>
        <fullName evidence="3">VWFA-related protein</fullName>
    </submittedName>
</protein>
<dbReference type="InterPro" id="IPR036465">
    <property type="entry name" value="vWFA_dom_sf"/>
</dbReference>
<feature type="signal peptide" evidence="2">
    <location>
        <begin position="1"/>
        <end position="18"/>
    </location>
</feature>
<evidence type="ECO:0000256" key="1">
    <source>
        <dbReference type="SAM" id="MobiDB-lite"/>
    </source>
</evidence>
<evidence type="ECO:0000313" key="4">
    <source>
        <dbReference type="Proteomes" id="UP000540989"/>
    </source>
</evidence>
<proteinExistence type="predicted"/>